<proteinExistence type="inferred from homology"/>
<dbReference type="NCBIfam" id="TIGR00005">
    <property type="entry name" value="rluA_subfam"/>
    <property type="match status" value="1"/>
</dbReference>
<dbReference type="CDD" id="cd02869">
    <property type="entry name" value="PseudoU_synth_RluA_like"/>
    <property type="match status" value="1"/>
</dbReference>
<dbReference type="InterPro" id="IPR050188">
    <property type="entry name" value="RluA_PseudoU_synthase"/>
</dbReference>
<dbReference type="InterPro" id="IPR020103">
    <property type="entry name" value="PsdUridine_synth_cat_dom_sf"/>
</dbReference>
<dbReference type="SMART" id="SM00363">
    <property type="entry name" value="S4"/>
    <property type="match status" value="1"/>
</dbReference>
<feature type="region of interest" description="Disordered" evidence="3">
    <location>
        <begin position="1"/>
        <end position="26"/>
    </location>
</feature>
<dbReference type="PANTHER" id="PTHR21600">
    <property type="entry name" value="MITOCHONDRIAL RNA PSEUDOURIDINE SYNTHASE"/>
    <property type="match status" value="1"/>
</dbReference>
<gene>
    <name evidence="5" type="ORF">MNBD_PLANCTO02-784</name>
</gene>
<dbReference type="PROSITE" id="PS01129">
    <property type="entry name" value="PSI_RLU"/>
    <property type="match status" value="1"/>
</dbReference>
<dbReference type="Pfam" id="PF00849">
    <property type="entry name" value="PseudoU_synth_2"/>
    <property type="match status" value="1"/>
</dbReference>
<evidence type="ECO:0000313" key="5">
    <source>
        <dbReference type="EMBL" id="VAX41249.1"/>
    </source>
</evidence>
<dbReference type="Gene3D" id="3.30.2350.10">
    <property type="entry name" value="Pseudouridine synthase"/>
    <property type="match status" value="1"/>
</dbReference>
<dbReference type="InterPro" id="IPR006225">
    <property type="entry name" value="PsdUridine_synth_RluC/D"/>
</dbReference>
<comment type="similarity">
    <text evidence="1">Belongs to the pseudouridine synthase RluA family.</text>
</comment>
<dbReference type="PROSITE" id="PS50889">
    <property type="entry name" value="S4"/>
    <property type="match status" value="1"/>
</dbReference>
<keyword evidence="2 5" id="KW-0413">Isomerase</keyword>
<dbReference type="InterPro" id="IPR036986">
    <property type="entry name" value="S4_RNA-bd_sf"/>
</dbReference>
<evidence type="ECO:0000259" key="4">
    <source>
        <dbReference type="SMART" id="SM00363"/>
    </source>
</evidence>
<sequence>METPQPSLPDDVSSGDAPEEPLEGKPGEQFQRIVEARAHGWRIDHYLCRLFPNFSRAQFQRSIASEQIFINGLSTKPGRRVRVNDCVDITLPDEPTHSLPPEDIPLDIIFEDEHLVVVNKPAGMVVHPGKGNYGGTLAGALQHHFDELSNLAGAFRPGIVHRLDRDTTGLMIVAKNNQVHHRLSRQFELREVNKTYRALVWKEVNFDSDWIETYVKVHPKVREKMTVCSQGGAAREATTFYEVLERFDGFTYVQLKPKTGRTHQLRIHMQHLGHPMLADKMYGGHSLVRLSQLQNMMDPQANATPQEGDVLINRQALHAYQLEFTHPESNEKLSFQAELPKDFKRTLTALQEVVGKK</sequence>
<dbReference type="GO" id="GO:0003723">
    <property type="term" value="F:RNA binding"/>
    <property type="evidence" value="ECO:0007669"/>
    <property type="project" value="InterPro"/>
</dbReference>
<dbReference type="EMBL" id="UOGL01000525">
    <property type="protein sequence ID" value="VAX41249.1"/>
    <property type="molecule type" value="Genomic_DNA"/>
</dbReference>
<reference evidence="5" key="1">
    <citation type="submission" date="2018-06" db="EMBL/GenBank/DDBJ databases">
        <authorList>
            <person name="Zhirakovskaya E."/>
        </authorList>
    </citation>
    <scope>NUCLEOTIDE SEQUENCE</scope>
</reference>
<dbReference type="AlphaFoldDB" id="A0A3B1DFW7"/>
<dbReference type="GO" id="GO:0000455">
    <property type="term" value="P:enzyme-directed rRNA pseudouridine synthesis"/>
    <property type="evidence" value="ECO:0007669"/>
    <property type="project" value="TreeGrafter"/>
</dbReference>
<evidence type="ECO:0000256" key="2">
    <source>
        <dbReference type="ARBA" id="ARBA00023235"/>
    </source>
</evidence>
<dbReference type="InterPro" id="IPR006224">
    <property type="entry name" value="PsdUridine_synth_RluA-like_CS"/>
</dbReference>
<evidence type="ECO:0000256" key="1">
    <source>
        <dbReference type="ARBA" id="ARBA00010876"/>
    </source>
</evidence>
<dbReference type="CDD" id="cd00165">
    <property type="entry name" value="S4"/>
    <property type="match status" value="1"/>
</dbReference>
<dbReference type="PANTHER" id="PTHR21600:SF44">
    <property type="entry name" value="RIBOSOMAL LARGE SUBUNIT PSEUDOURIDINE SYNTHASE D"/>
    <property type="match status" value="1"/>
</dbReference>
<dbReference type="InterPro" id="IPR002942">
    <property type="entry name" value="S4_RNA-bd"/>
</dbReference>
<organism evidence="5">
    <name type="scientific">hydrothermal vent metagenome</name>
    <dbReference type="NCBI Taxonomy" id="652676"/>
    <lineage>
        <taxon>unclassified sequences</taxon>
        <taxon>metagenomes</taxon>
        <taxon>ecological metagenomes</taxon>
    </lineage>
</organism>
<dbReference type="SUPFAM" id="SSF55174">
    <property type="entry name" value="Alpha-L RNA-binding motif"/>
    <property type="match status" value="1"/>
</dbReference>
<dbReference type="EC" id="5.4.99.23" evidence="5"/>
<feature type="domain" description="RNA-binding S4" evidence="4">
    <location>
        <begin position="41"/>
        <end position="105"/>
    </location>
</feature>
<protein>
    <submittedName>
        <fullName evidence="5">Ribosomal large subunit pseudouridine synthase D</fullName>
        <ecNumber evidence="5">5.4.99.23</ecNumber>
    </submittedName>
</protein>
<name>A0A3B1DFW7_9ZZZZ</name>
<evidence type="ECO:0000256" key="3">
    <source>
        <dbReference type="SAM" id="MobiDB-lite"/>
    </source>
</evidence>
<accession>A0A3B1DFW7</accession>
<dbReference type="Gene3D" id="3.10.290.10">
    <property type="entry name" value="RNA-binding S4 domain"/>
    <property type="match status" value="1"/>
</dbReference>
<dbReference type="InterPro" id="IPR006145">
    <property type="entry name" value="PsdUridine_synth_RsuA/RluA"/>
</dbReference>
<dbReference type="GO" id="GO:0160140">
    <property type="term" value="F:23S rRNA pseudouridine(1911/1915/1917) synthase activity"/>
    <property type="evidence" value="ECO:0007669"/>
    <property type="project" value="UniProtKB-EC"/>
</dbReference>
<dbReference type="SUPFAM" id="SSF55120">
    <property type="entry name" value="Pseudouridine synthase"/>
    <property type="match status" value="1"/>
</dbReference>